<dbReference type="InterPro" id="IPR017853">
    <property type="entry name" value="GH"/>
</dbReference>
<accession>A0A4R5NDP4</accession>
<proteinExistence type="inferred from homology"/>
<organism evidence="5 6">
    <name type="scientific">Companilactobacillus farciminis</name>
    <dbReference type="NCBI Taxonomy" id="1612"/>
    <lineage>
        <taxon>Bacteria</taxon>
        <taxon>Bacillati</taxon>
        <taxon>Bacillota</taxon>
        <taxon>Bacilli</taxon>
        <taxon>Lactobacillales</taxon>
        <taxon>Lactobacillaceae</taxon>
        <taxon>Companilactobacillus</taxon>
    </lineage>
</organism>
<dbReference type="GO" id="GO:0005829">
    <property type="term" value="C:cytosol"/>
    <property type="evidence" value="ECO:0007669"/>
    <property type="project" value="TreeGrafter"/>
</dbReference>
<dbReference type="EMBL" id="PUFN01000021">
    <property type="protein sequence ID" value="TDG71387.1"/>
    <property type="molecule type" value="Genomic_DNA"/>
</dbReference>
<sequence length="469" mass="54491">MTNKLPKDFFWGNSTSSMQTEGAWNLDGKGKSVYDVRPATNSTSDWKDGIDEYHRFEEDFDLMASQGMNFYRFQISWSRVDPEGNGNFNEKGIEFYSKMIDALLKRNITPMICLYHFDMPLALAQKYNGFLSRPVVQAFVRYGIEMVKRFGNRVKYWITFNEQNLYHTSEAFDISGYLKGDKTIDELYQISHHVMLAHAGVANFIHEHTDCQIGGMLAYSEVYPATSNPQDVLYARKIDEFLNRNLLDAFIYGRYSHEVMTYVKNHKIEMDYQLNDDEALIQVSSDFIAFSYYRSETIDSTKVPRNTVPNLYLDYGSKENPYLETSEYGWQIDPAGFRDILAKVYNEYSVPMFPIENGLGMSEEYKGQEIQDDGRINYMRDHIQAMKDAIFEDGVEVLGYLGWGLIDIPSSSGNVDKRYGTVYVNRTNHDLKDMERIPKKSYWWLKQVIESNGENLDDLDLETEKTQYA</sequence>
<evidence type="ECO:0000256" key="2">
    <source>
        <dbReference type="ARBA" id="ARBA00022801"/>
    </source>
</evidence>
<protein>
    <recommendedName>
        <fullName evidence="7">6-phospho-beta-glucosidase</fullName>
    </recommendedName>
</protein>
<name>A0A4R5NDP4_9LACO</name>
<dbReference type="Pfam" id="PF00232">
    <property type="entry name" value="Glyco_hydro_1"/>
    <property type="match status" value="1"/>
</dbReference>
<dbReference type="SUPFAM" id="SSF51445">
    <property type="entry name" value="(Trans)glycosidases"/>
    <property type="match status" value="1"/>
</dbReference>
<dbReference type="GO" id="GO:0008422">
    <property type="term" value="F:beta-glucosidase activity"/>
    <property type="evidence" value="ECO:0007669"/>
    <property type="project" value="TreeGrafter"/>
</dbReference>
<evidence type="ECO:0000256" key="4">
    <source>
        <dbReference type="RuleBase" id="RU003690"/>
    </source>
</evidence>
<evidence type="ECO:0008006" key="7">
    <source>
        <dbReference type="Google" id="ProtNLM"/>
    </source>
</evidence>
<dbReference type="Proteomes" id="UP000295257">
    <property type="component" value="Unassembled WGS sequence"/>
</dbReference>
<dbReference type="STRING" id="1612.ABB44_05425"/>
<keyword evidence="6" id="KW-1185">Reference proteome</keyword>
<reference evidence="5 6" key="1">
    <citation type="journal article" date="2019" name="Appl. Microbiol. Biotechnol.">
        <title>Uncovering carbohydrate metabolism through a genotype-phenotype association study of 56 lactic acid bacteria genomes.</title>
        <authorList>
            <person name="Buron-Moles G."/>
            <person name="Chailyan A."/>
            <person name="Dolejs I."/>
            <person name="Forster J."/>
            <person name="Miks M.H."/>
        </authorList>
    </citation>
    <scope>NUCLEOTIDE SEQUENCE [LARGE SCALE GENOMIC DNA]</scope>
    <source>
        <strain evidence="5 6">ATCC 29644</strain>
    </source>
</reference>
<keyword evidence="2" id="KW-0378">Hydrolase</keyword>
<dbReference type="GO" id="GO:0016052">
    <property type="term" value="P:carbohydrate catabolic process"/>
    <property type="evidence" value="ECO:0007669"/>
    <property type="project" value="TreeGrafter"/>
</dbReference>
<dbReference type="AlphaFoldDB" id="A0A4R5NDP4"/>
<comment type="similarity">
    <text evidence="1 4">Belongs to the glycosyl hydrolase 1 family.</text>
</comment>
<dbReference type="FunFam" id="3.20.20.80:FF:000004">
    <property type="entry name" value="Beta-glucosidase 6-phospho-beta-glucosidase"/>
    <property type="match status" value="1"/>
</dbReference>
<dbReference type="PRINTS" id="PR00131">
    <property type="entry name" value="GLHYDRLASE1"/>
</dbReference>
<evidence type="ECO:0000256" key="3">
    <source>
        <dbReference type="ARBA" id="ARBA00023295"/>
    </source>
</evidence>
<evidence type="ECO:0000313" key="5">
    <source>
        <dbReference type="EMBL" id="TDG71387.1"/>
    </source>
</evidence>
<dbReference type="Gene3D" id="3.20.20.80">
    <property type="entry name" value="Glycosidases"/>
    <property type="match status" value="1"/>
</dbReference>
<dbReference type="PANTHER" id="PTHR10353">
    <property type="entry name" value="GLYCOSYL HYDROLASE"/>
    <property type="match status" value="1"/>
</dbReference>
<evidence type="ECO:0000313" key="6">
    <source>
        <dbReference type="Proteomes" id="UP000295257"/>
    </source>
</evidence>
<dbReference type="OrthoDB" id="1688691at2"/>
<dbReference type="PANTHER" id="PTHR10353:SF122">
    <property type="entry name" value="6-PHOSPHO-BETA-GLUCOSIDASE ASCB-RELATED"/>
    <property type="match status" value="1"/>
</dbReference>
<keyword evidence="3" id="KW-0326">Glycosidase</keyword>
<gene>
    <name evidence="5" type="ORF">C5L30_000019</name>
</gene>
<comment type="caution">
    <text evidence="5">The sequence shown here is derived from an EMBL/GenBank/DDBJ whole genome shotgun (WGS) entry which is preliminary data.</text>
</comment>
<dbReference type="InterPro" id="IPR001360">
    <property type="entry name" value="Glyco_hydro_1"/>
</dbReference>
<evidence type="ECO:0000256" key="1">
    <source>
        <dbReference type="ARBA" id="ARBA00010838"/>
    </source>
</evidence>